<keyword evidence="10" id="KW-1185">Reference proteome</keyword>
<comment type="similarity">
    <text evidence="5">Belongs to the SAT4 family.</text>
</comment>
<dbReference type="EMBL" id="JBFCZG010000008">
    <property type="protein sequence ID" value="KAL3419259.1"/>
    <property type="molecule type" value="Genomic_DNA"/>
</dbReference>
<gene>
    <name evidence="9" type="ORF">PVAG01_09481</name>
</gene>
<proteinExistence type="inferred from homology"/>
<evidence type="ECO:0000256" key="7">
    <source>
        <dbReference type="SAM" id="Phobius"/>
    </source>
</evidence>
<sequence length="385" mass="43045">MATENLSVGLYASAAVLLVLAIFTTALRVYARTIVVRAFGTDDWLMLVTLFLFSIYCFWVFWGTSFNQGRHTKDLPPDKYTPALLAFYFGEVFYVLTAWFLKLSLGAFLLRLHKSPAQRWTVYITLAIISVYSVAFLIMAIFQCKPVDHYWHPLSEGTCFKPSIVVGSTYAYAGIISFSDFLFAVMPIFLVWHLQMNTFMKVTVAGLMSLGAIAGVTTIVRVVYIKDIGENKDFFYNTAKLTIWSTIEPGVGIIIGSLAALRPLFKSLLGKHTMFSSSNNKYGSTRGRKNTGPWQSTHDTHFQLQSLKGLDDGIELHTTKVEGGRHVARTSSKKGRTFGSVKISSRNDSQEELTPQEGNIYKEISVERSVEVFPQGRPSTAADRV</sequence>
<evidence type="ECO:0000313" key="9">
    <source>
        <dbReference type="EMBL" id="KAL3419259.1"/>
    </source>
</evidence>
<evidence type="ECO:0000256" key="6">
    <source>
        <dbReference type="SAM" id="MobiDB-lite"/>
    </source>
</evidence>
<feature type="transmembrane region" description="Helical" evidence="7">
    <location>
        <begin position="43"/>
        <end position="62"/>
    </location>
</feature>
<feature type="transmembrane region" description="Helical" evidence="7">
    <location>
        <begin position="82"/>
        <end position="101"/>
    </location>
</feature>
<name>A0ABR4P7H2_9HELO</name>
<evidence type="ECO:0000256" key="4">
    <source>
        <dbReference type="ARBA" id="ARBA00023136"/>
    </source>
</evidence>
<feature type="transmembrane region" description="Helical" evidence="7">
    <location>
        <begin position="243"/>
        <end position="265"/>
    </location>
</feature>
<dbReference type="Pfam" id="PF20684">
    <property type="entry name" value="Fung_rhodopsin"/>
    <property type="match status" value="1"/>
</dbReference>
<feature type="transmembrane region" description="Helical" evidence="7">
    <location>
        <begin position="170"/>
        <end position="192"/>
    </location>
</feature>
<evidence type="ECO:0000256" key="2">
    <source>
        <dbReference type="ARBA" id="ARBA00022692"/>
    </source>
</evidence>
<feature type="domain" description="Rhodopsin" evidence="8">
    <location>
        <begin position="27"/>
        <end position="266"/>
    </location>
</feature>
<feature type="transmembrane region" description="Helical" evidence="7">
    <location>
        <begin position="204"/>
        <end position="223"/>
    </location>
</feature>
<dbReference type="PANTHER" id="PTHR33048">
    <property type="entry name" value="PTH11-LIKE INTEGRAL MEMBRANE PROTEIN (AFU_ORTHOLOGUE AFUA_5G11245)"/>
    <property type="match status" value="1"/>
</dbReference>
<accession>A0ABR4P7H2</accession>
<feature type="transmembrane region" description="Helical" evidence="7">
    <location>
        <begin position="6"/>
        <end position="31"/>
    </location>
</feature>
<dbReference type="InterPro" id="IPR052337">
    <property type="entry name" value="SAT4-like"/>
</dbReference>
<evidence type="ECO:0000313" key="10">
    <source>
        <dbReference type="Proteomes" id="UP001629113"/>
    </source>
</evidence>
<feature type="region of interest" description="Disordered" evidence="6">
    <location>
        <begin position="331"/>
        <end position="356"/>
    </location>
</feature>
<comment type="subcellular location">
    <subcellularLocation>
        <location evidence="1">Membrane</location>
        <topology evidence="1">Multi-pass membrane protein</topology>
    </subcellularLocation>
</comment>
<feature type="compositionally biased region" description="Polar residues" evidence="6">
    <location>
        <begin position="342"/>
        <end position="356"/>
    </location>
</feature>
<dbReference type="InterPro" id="IPR049326">
    <property type="entry name" value="Rhodopsin_dom_fungi"/>
</dbReference>
<evidence type="ECO:0000256" key="1">
    <source>
        <dbReference type="ARBA" id="ARBA00004141"/>
    </source>
</evidence>
<dbReference type="Proteomes" id="UP001629113">
    <property type="component" value="Unassembled WGS sequence"/>
</dbReference>
<protein>
    <submittedName>
        <fullName evidence="9">Integral membrane protein</fullName>
    </submittedName>
</protein>
<keyword evidence="4 7" id="KW-0472">Membrane</keyword>
<keyword evidence="3 7" id="KW-1133">Transmembrane helix</keyword>
<keyword evidence="2 7" id="KW-0812">Transmembrane</keyword>
<comment type="caution">
    <text evidence="9">The sequence shown here is derived from an EMBL/GenBank/DDBJ whole genome shotgun (WGS) entry which is preliminary data.</text>
</comment>
<evidence type="ECO:0000256" key="5">
    <source>
        <dbReference type="ARBA" id="ARBA00038359"/>
    </source>
</evidence>
<reference evidence="9 10" key="1">
    <citation type="submission" date="2024-06" db="EMBL/GenBank/DDBJ databases">
        <title>Complete genome of Phlyctema vagabunda strain 19-DSS-EL-015.</title>
        <authorList>
            <person name="Fiorenzani C."/>
        </authorList>
    </citation>
    <scope>NUCLEOTIDE SEQUENCE [LARGE SCALE GENOMIC DNA]</scope>
    <source>
        <strain evidence="9 10">19-DSS-EL-015</strain>
    </source>
</reference>
<organism evidence="9 10">
    <name type="scientific">Phlyctema vagabunda</name>
    <dbReference type="NCBI Taxonomy" id="108571"/>
    <lineage>
        <taxon>Eukaryota</taxon>
        <taxon>Fungi</taxon>
        <taxon>Dikarya</taxon>
        <taxon>Ascomycota</taxon>
        <taxon>Pezizomycotina</taxon>
        <taxon>Leotiomycetes</taxon>
        <taxon>Helotiales</taxon>
        <taxon>Dermateaceae</taxon>
        <taxon>Phlyctema</taxon>
    </lineage>
</organism>
<dbReference type="PANTHER" id="PTHR33048:SF96">
    <property type="entry name" value="INTEGRAL MEMBRANE PROTEIN"/>
    <property type="match status" value="1"/>
</dbReference>
<evidence type="ECO:0000259" key="8">
    <source>
        <dbReference type="Pfam" id="PF20684"/>
    </source>
</evidence>
<feature type="transmembrane region" description="Helical" evidence="7">
    <location>
        <begin position="122"/>
        <end position="142"/>
    </location>
</feature>
<evidence type="ECO:0000256" key="3">
    <source>
        <dbReference type="ARBA" id="ARBA00022989"/>
    </source>
</evidence>